<evidence type="ECO:0000313" key="7">
    <source>
        <dbReference type="EMBL" id="KAK3375273.1"/>
    </source>
</evidence>
<evidence type="ECO:0000256" key="3">
    <source>
        <dbReference type="ARBA" id="ARBA00021502"/>
    </source>
</evidence>
<feature type="compositionally biased region" description="Basic and acidic residues" evidence="5">
    <location>
        <begin position="716"/>
        <end position="736"/>
    </location>
</feature>
<dbReference type="EMBL" id="JAULSW010000007">
    <property type="protein sequence ID" value="KAK3375273.1"/>
    <property type="molecule type" value="Genomic_DNA"/>
</dbReference>
<dbReference type="GO" id="GO:0005634">
    <property type="term" value="C:nucleus"/>
    <property type="evidence" value="ECO:0007669"/>
    <property type="project" value="UniProtKB-SubCell"/>
</dbReference>
<comment type="caution">
    <text evidence="7">The sequence shown here is derived from an EMBL/GenBank/DDBJ whole genome shotgun (WGS) entry which is preliminary data.</text>
</comment>
<evidence type="ECO:0000256" key="2">
    <source>
        <dbReference type="ARBA" id="ARBA00010511"/>
    </source>
</evidence>
<keyword evidence="8" id="KW-1185">Reference proteome</keyword>
<dbReference type="InterPro" id="IPR016024">
    <property type="entry name" value="ARM-type_fold"/>
</dbReference>
<dbReference type="SUPFAM" id="SSF48371">
    <property type="entry name" value="ARM repeat"/>
    <property type="match status" value="1"/>
</dbReference>
<organism evidence="7 8">
    <name type="scientific">Podospora didyma</name>
    <dbReference type="NCBI Taxonomy" id="330526"/>
    <lineage>
        <taxon>Eukaryota</taxon>
        <taxon>Fungi</taxon>
        <taxon>Dikarya</taxon>
        <taxon>Ascomycota</taxon>
        <taxon>Pezizomycotina</taxon>
        <taxon>Sordariomycetes</taxon>
        <taxon>Sordariomycetidae</taxon>
        <taxon>Sordariales</taxon>
        <taxon>Podosporaceae</taxon>
        <taxon>Podospora</taxon>
    </lineage>
</organism>
<feature type="region of interest" description="Disordered" evidence="5">
    <location>
        <begin position="711"/>
        <end position="782"/>
    </location>
</feature>
<dbReference type="InterPro" id="IPR012583">
    <property type="entry name" value="RIX1_N"/>
</dbReference>
<dbReference type="Pfam" id="PF08167">
    <property type="entry name" value="RIX1"/>
    <property type="match status" value="1"/>
</dbReference>
<feature type="region of interest" description="Disordered" evidence="5">
    <location>
        <begin position="649"/>
        <end position="691"/>
    </location>
</feature>
<dbReference type="Proteomes" id="UP001285441">
    <property type="component" value="Unassembled WGS sequence"/>
</dbReference>
<reference evidence="7" key="2">
    <citation type="submission" date="2023-06" db="EMBL/GenBank/DDBJ databases">
        <authorList>
            <consortium name="Lawrence Berkeley National Laboratory"/>
            <person name="Haridas S."/>
            <person name="Hensen N."/>
            <person name="Bonometti L."/>
            <person name="Westerberg I."/>
            <person name="Brannstrom I.O."/>
            <person name="Guillou S."/>
            <person name="Cros-Aarteil S."/>
            <person name="Calhoun S."/>
            <person name="Kuo A."/>
            <person name="Mondo S."/>
            <person name="Pangilinan J."/>
            <person name="Riley R."/>
            <person name="LaButti K."/>
            <person name="Andreopoulos B."/>
            <person name="Lipzen A."/>
            <person name="Chen C."/>
            <person name="Yanf M."/>
            <person name="Daum C."/>
            <person name="Ng V."/>
            <person name="Clum A."/>
            <person name="Steindorff A."/>
            <person name="Ohm R."/>
            <person name="Martin F."/>
            <person name="Silar P."/>
            <person name="Natvig D."/>
            <person name="Lalanne C."/>
            <person name="Gautier V."/>
            <person name="Ament-velasquez S.L."/>
            <person name="Kruys A."/>
            <person name="Hutchinson M.I."/>
            <person name="Powell A.J."/>
            <person name="Barry K."/>
            <person name="Miller A.N."/>
            <person name="Grigoriev I.V."/>
            <person name="Debuchy R."/>
            <person name="Gladieux P."/>
            <person name="Thoren M.H."/>
            <person name="Johannesson H."/>
        </authorList>
    </citation>
    <scope>NUCLEOTIDE SEQUENCE</scope>
    <source>
        <strain evidence="7">CBS 232.78</strain>
    </source>
</reference>
<evidence type="ECO:0000256" key="1">
    <source>
        <dbReference type="ARBA" id="ARBA00004123"/>
    </source>
</evidence>
<dbReference type="PANTHER" id="PTHR34105">
    <property type="entry name" value="PROLINE-, GLUTAMIC ACID- AND LEUCINE-RICH PROTEIN 1"/>
    <property type="match status" value="1"/>
</dbReference>
<feature type="compositionally biased region" description="Acidic residues" evidence="5">
    <location>
        <begin position="766"/>
        <end position="782"/>
    </location>
</feature>
<name>A0AAE0KEK0_9PEZI</name>
<feature type="compositionally biased region" description="Basic and acidic residues" evidence="5">
    <location>
        <begin position="745"/>
        <end position="754"/>
    </location>
</feature>
<gene>
    <name evidence="7" type="ORF">B0H63DRAFT_399918</name>
</gene>
<dbReference type="GO" id="GO:0006364">
    <property type="term" value="P:rRNA processing"/>
    <property type="evidence" value="ECO:0007669"/>
    <property type="project" value="TreeGrafter"/>
</dbReference>
<evidence type="ECO:0000313" key="8">
    <source>
        <dbReference type="Proteomes" id="UP001285441"/>
    </source>
</evidence>
<accession>A0AAE0KEK0</accession>
<dbReference type="PANTHER" id="PTHR34105:SF1">
    <property type="entry name" value="PROLINE-, GLUTAMIC ACID- AND LEUCINE-RICH PROTEIN 1"/>
    <property type="match status" value="1"/>
</dbReference>
<evidence type="ECO:0000256" key="4">
    <source>
        <dbReference type="ARBA" id="ARBA00023242"/>
    </source>
</evidence>
<comment type="subcellular location">
    <subcellularLocation>
        <location evidence="1">Nucleus</location>
    </subcellularLocation>
</comment>
<comment type="similarity">
    <text evidence="2">Belongs to the RIX1/PELP1 family.</text>
</comment>
<reference evidence="7" key="1">
    <citation type="journal article" date="2023" name="Mol. Phylogenet. Evol.">
        <title>Genome-scale phylogeny and comparative genomics of the fungal order Sordariales.</title>
        <authorList>
            <person name="Hensen N."/>
            <person name="Bonometti L."/>
            <person name="Westerberg I."/>
            <person name="Brannstrom I.O."/>
            <person name="Guillou S."/>
            <person name="Cros-Aarteil S."/>
            <person name="Calhoun S."/>
            <person name="Haridas S."/>
            <person name="Kuo A."/>
            <person name="Mondo S."/>
            <person name="Pangilinan J."/>
            <person name="Riley R."/>
            <person name="LaButti K."/>
            <person name="Andreopoulos B."/>
            <person name="Lipzen A."/>
            <person name="Chen C."/>
            <person name="Yan M."/>
            <person name="Daum C."/>
            <person name="Ng V."/>
            <person name="Clum A."/>
            <person name="Steindorff A."/>
            <person name="Ohm R.A."/>
            <person name="Martin F."/>
            <person name="Silar P."/>
            <person name="Natvig D.O."/>
            <person name="Lalanne C."/>
            <person name="Gautier V."/>
            <person name="Ament-Velasquez S.L."/>
            <person name="Kruys A."/>
            <person name="Hutchinson M.I."/>
            <person name="Powell A.J."/>
            <person name="Barry K."/>
            <person name="Miller A.N."/>
            <person name="Grigoriev I.V."/>
            <person name="Debuchy R."/>
            <person name="Gladieux P."/>
            <person name="Hiltunen Thoren M."/>
            <person name="Johannesson H."/>
        </authorList>
    </citation>
    <scope>NUCLEOTIDE SEQUENCE</scope>
    <source>
        <strain evidence="7">CBS 232.78</strain>
    </source>
</reference>
<evidence type="ECO:0000259" key="6">
    <source>
        <dbReference type="Pfam" id="PF08167"/>
    </source>
</evidence>
<protein>
    <recommendedName>
        <fullName evidence="3">Pre-rRNA-processing protein RIX1</fullName>
    </recommendedName>
</protein>
<feature type="compositionally biased region" description="Acidic residues" evidence="5">
    <location>
        <begin position="662"/>
        <end position="678"/>
    </location>
</feature>
<evidence type="ECO:0000256" key="5">
    <source>
        <dbReference type="SAM" id="MobiDB-lite"/>
    </source>
</evidence>
<sequence length="782" mass="83413">MSLPPDLGVLCRRLASTPADDLPRFCPLLVSHVLRCGEPLSSSQEAKGKDKLAEAPVLVHRLRTHITTLLTGKSPAGRFAAVCLIKAVVDVGGWESLRSSDPWIRGLIAVLQKPDPLATKELCIVTLTRIFMLLQGYQTLVREMATPTLPSYATACLQLIKPSAESDKPSRTPASVIEAVVCSLSNLVALYPTTMRPFCAQIRSALRGCIAPTSSDALLAPHSLKESARHLFIMLHYTAPKEGSGNDWVKALRASVKDCHSTADQIFRAVHESWKSSTGYISKSVRTDGEPLGGGEAGEELPVWTGLRAGAERLIGLIEYLVEYFQTPTKAAVTIPLGELLDLTARITLIILPASAGSEESVGLNVAIGRDEKAELWSVLPDIHTATMRLHTAIIGRLGESALPLATDILDQIARIFKSDHYLPSVRETTYILTKELLVLSGPTLPRLAVDSATPVIQSCCKDILLAVGHSEDKAPAPATTATLAAAHSGAKFGAAKAKSSNGAGKQNNVTGNADAFLATRAATCPSGAAAVSSLVSSASSLLPFFLSHLPQCHLSPEVRGQVDRTAILSANKDAMIASCLHPYKDSRGRYYPSILPFLVRQFPRDQAVEVLRTNLLRGGVGGRGQTAEAWDPHAELDDLSLDAMDEDEAAAAAAKNQDGERAEEDTAMADDDDGDGEEKEKKPVGFGGWIPQADTAAASVEAAEQPAVVVPMKRKGADHAERVAAVKKRDTRSKTTEAAAAKPATEDGGKDSDSDSDGSVQLDMTLDDDEEDEDDEDDEDR</sequence>
<keyword evidence="4" id="KW-0539">Nucleus</keyword>
<dbReference type="AlphaFoldDB" id="A0AAE0KEK0"/>
<proteinExistence type="inferred from homology"/>
<feature type="domain" description="Pre-rRNA-processing protein RIX1 N-terminal" evidence="6">
    <location>
        <begin position="7"/>
        <end position="216"/>
    </location>
</feature>